<sequence>MSASDRVGTTGALIALVLVAAFFLFEFVARILPSLAIDQIASDFGLSNARFGTLSSVFFWVYAPMQLVVGALLDRFGAKRLVFPACAICALGVLLFGVADAPMLATIGRFLTGLGASFAFVSALFVVTHQFPAERFAMLSGVVNMVGMIGAAIGAVVLTDMMVTTGWRIAFVATGAIGLLIAALMVVFVPGVAPATREASAPPLVSGFASIFRNRRLWIIALCGALYYMPINVFGGLWGQSDLMQDHGLSQVSAEFAVSMVFWGMALGSVVAGIVADRSGRPRVIIVSNACLAAICFGFAIYSATSSVALLSAALFLGGAFSGAQILTFAMAKEGAEATETGKIIAFVNMIGIASAVIFQPLIGEMLDQSSGNYRIALSLVPACLVLSACLMWVGVKSNGPKAVKKP</sequence>
<feature type="transmembrane region" description="Helical" evidence="6">
    <location>
        <begin position="257"/>
        <end position="276"/>
    </location>
</feature>
<name>A0A927D054_9RHOB</name>
<gene>
    <name evidence="8" type="ORF">H9Q16_01615</name>
</gene>
<keyword evidence="2" id="KW-1003">Cell membrane</keyword>
<dbReference type="PANTHER" id="PTHR43124">
    <property type="entry name" value="PURINE EFFLUX PUMP PBUE"/>
    <property type="match status" value="1"/>
</dbReference>
<reference evidence="8" key="1">
    <citation type="submission" date="2020-08" db="EMBL/GenBank/DDBJ databases">
        <title>Sulfitobacter aestuariivivens sp. nov., isolated from a tidal flat.</title>
        <authorList>
            <person name="Park S."/>
            <person name="Yoon J.-H."/>
        </authorList>
    </citation>
    <scope>NUCLEOTIDE SEQUENCE</scope>
    <source>
        <strain evidence="8">TSTF-M16</strain>
    </source>
</reference>
<evidence type="ECO:0000256" key="5">
    <source>
        <dbReference type="ARBA" id="ARBA00023136"/>
    </source>
</evidence>
<comment type="subcellular location">
    <subcellularLocation>
        <location evidence="1">Cell membrane</location>
        <topology evidence="1">Multi-pass membrane protein</topology>
    </subcellularLocation>
</comment>
<dbReference type="AlphaFoldDB" id="A0A927D054"/>
<evidence type="ECO:0000313" key="9">
    <source>
        <dbReference type="Proteomes" id="UP000635142"/>
    </source>
</evidence>
<evidence type="ECO:0000313" key="8">
    <source>
        <dbReference type="EMBL" id="MBD3662613.1"/>
    </source>
</evidence>
<feature type="transmembrane region" description="Helical" evidence="6">
    <location>
        <begin position="12"/>
        <end position="32"/>
    </location>
</feature>
<evidence type="ECO:0000256" key="3">
    <source>
        <dbReference type="ARBA" id="ARBA00022692"/>
    </source>
</evidence>
<keyword evidence="3 6" id="KW-0812">Transmembrane</keyword>
<dbReference type="PANTHER" id="PTHR43124:SF3">
    <property type="entry name" value="CHLORAMPHENICOL EFFLUX PUMP RV0191"/>
    <property type="match status" value="1"/>
</dbReference>
<evidence type="ECO:0000256" key="2">
    <source>
        <dbReference type="ARBA" id="ARBA00022475"/>
    </source>
</evidence>
<dbReference type="PROSITE" id="PS50850">
    <property type="entry name" value="MFS"/>
    <property type="match status" value="1"/>
</dbReference>
<dbReference type="RefSeq" id="WP_191073632.1">
    <property type="nucleotide sequence ID" value="NZ_JACTAG010000001.1"/>
</dbReference>
<dbReference type="Gene3D" id="1.20.1250.20">
    <property type="entry name" value="MFS general substrate transporter like domains"/>
    <property type="match status" value="2"/>
</dbReference>
<keyword evidence="5 6" id="KW-0472">Membrane</keyword>
<feature type="transmembrane region" description="Helical" evidence="6">
    <location>
        <begin position="52"/>
        <end position="73"/>
    </location>
</feature>
<feature type="transmembrane region" description="Helical" evidence="6">
    <location>
        <begin position="376"/>
        <end position="396"/>
    </location>
</feature>
<evidence type="ECO:0000256" key="6">
    <source>
        <dbReference type="SAM" id="Phobius"/>
    </source>
</evidence>
<comment type="caution">
    <text evidence="8">The sequence shown here is derived from an EMBL/GenBank/DDBJ whole genome shotgun (WGS) entry which is preliminary data.</text>
</comment>
<dbReference type="InterPro" id="IPR036259">
    <property type="entry name" value="MFS_trans_sf"/>
</dbReference>
<feature type="domain" description="Major facilitator superfamily (MFS) profile" evidence="7">
    <location>
        <begin position="14"/>
        <end position="400"/>
    </location>
</feature>
<evidence type="ECO:0000259" key="7">
    <source>
        <dbReference type="PROSITE" id="PS50850"/>
    </source>
</evidence>
<evidence type="ECO:0000256" key="1">
    <source>
        <dbReference type="ARBA" id="ARBA00004651"/>
    </source>
</evidence>
<accession>A0A927D054</accession>
<feature type="transmembrane region" description="Helical" evidence="6">
    <location>
        <begin position="344"/>
        <end position="364"/>
    </location>
</feature>
<dbReference type="GO" id="GO:0022857">
    <property type="term" value="F:transmembrane transporter activity"/>
    <property type="evidence" value="ECO:0007669"/>
    <property type="project" value="InterPro"/>
</dbReference>
<organism evidence="8 9">
    <name type="scientific">Sulfitobacter aestuariivivens</name>
    <dbReference type="NCBI Taxonomy" id="2766981"/>
    <lineage>
        <taxon>Bacteria</taxon>
        <taxon>Pseudomonadati</taxon>
        <taxon>Pseudomonadota</taxon>
        <taxon>Alphaproteobacteria</taxon>
        <taxon>Rhodobacterales</taxon>
        <taxon>Roseobacteraceae</taxon>
        <taxon>Sulfitobacter</taxon>
    </lineage>
</organism>
<dbReference type="InterPro" id="IPR050189">
    <property type="entry name" value="MFS_Efflux_Transporters"/>
</dbReference>
<evidence type="ECO:0000256" key="4">
    <source>
        <dbReference type="ARBA" id="ARBA00022989"/>
    </source>
</evidence>
<feature type="transmembrane region" description="Helical" evidence="6">
    <location>
        <begin position="136"/>
        <end position="157"/>
    </location>
</feature>
<dbReference type="InterPro" id="IPR020846">
    <property type="entry name" value="MFS_dom"/>
</dbReference>
<dbReference type="Proteomes" id="UP000635142">
    <property type="component" value="Unassembled WGS sequence"/>
</dbReference>
<keyword evidence="4 6" id="KW-1133">Transmembrane helix</keyword>
<feature type="transmembrane region" description="Helical" evidence="6">
    <location>
        <begin position="80"/>
        <end position="98"/>
    </location>
</feature>
<keyword evidence="9" id="KW-1185">Reference proteome</keyword>
<dbReference type="InterPro" id="IPR011701">
    <property type="entry name" value="MFS"/>
</dbReference>
<dbReference type="Pfam" id="PF07690">
    <property type="entry name" value="MFS_1"/>
    <property type="match status" value="1"/>
</dbReference>
<protein>
    <submittedName>
        <fullName evidence="8">MFS transporter</fullName>
    </submittedName>
</protein>
<feature type="transmembrane region" description="Helical" evidence="6">
    <location>
        <begin position="308"/>
        <end position="332"/>
    </location>
</feature>
<feature type="transmembrane region" description="Helical" evidence="6">
    <location>
        <begin position="217"/>
        <end position="237"/>
    </location>
</feature>
<feature type="transmembrane region" description="Helical" evidence="6">
    <location>
        <begin position="169"/>
        <end position="196"/>
    </location>
</feature>
<feature type="transmembrane region" description="Helical" evidence="6">
    <location>
        <begin position="110"/>
        <end position="129"/>
    </location>
</feature>
<dbReference type="EMBL" id="JACTAG010000001">
    <property type="protein sequence ID" value="MBD3662613.1"/>
    <property type="molecule type" value="Genomic_DNA"/>
</dbReference>
<dbReference type="SUPFAM" id="SSF103473">
    <property type="entry name" value="MFS general substrate transporter"/>
    <property type="match status" value="1"/>
</dbReference>
<proteinExistence type="predicted"/>
<feature type="transmembrane region" description="Helical" evidence="6">
    <location>
        <begin position="283"/>
        <end position="302"/>
    </location>
</feature>
<dbReference type="GO" id="GO:0005886">
    <property type="term" value="C:plasma membrane"/>
    <property type="evidence" value="ECO:0007669"/>
    <property type="project" value="UniProtKB-SubCell"/>
</dbReference>